<dbReference type="OrthoDB" id="2426996at2759"/>
<organism evidence="2 3">
    <name type="scientific">Acaulospora morrowiae</name>
    <dbReference type="NCBI Taxonomy" id="94023"/>
    <lineage>
        <taxon>Eukaryota</taxon>
        <taxon>Fungi</taxon>
        <taxon>Fungi incertae sedis</taxon>
        <taxon>Mucoromycota</taxon>
        <taxon>Glomeromycotina</taxon>
        <taxon>Glomeromycetes</taxon>
        <taxon>Diversisporales</taxon>
        <taxon>Acaulosporaceae</taxon>
        <taxon>Acaulospora</taxon>
    </lineage>
</organism>
<evidence type="ECO:0000313" key="2">
    <source>
        <dbReference type="EMBL" id="CAG8491622.1"/>
    </source>
</evidence>
<comment type="caution">
    <text evidence="2">The sequence shown here is derived from an EMBL/GenBank/DDBJ whole genome shotgun (WGS) entry which is preliminary data.</text>
</comment>
<dbReference type="EMBL" id="CAJVPV010001260">
    <property type="protein sequence ID" value="CAG8491622.1"/>
    <property type="molecule type" value="Genomic_DNA"/>
</dbReference>
<dbReference type="AlphaFoldDB" id="A0A9N8ZEC6"/>
<keyword evidence="3" id="KW-1185">Reference proteome</keyword>
<gene>
    <name evidence="2" type="ORF">AMORRO_LOCUS2804</name>
</gene>
<proteinExistence type="predicted"/>
<evidence type="ECO:0000313" key="3">
    <source>
        <dbReference type="Proteomes" id="UP000789342"/>
    </source>
</evidence>
<protein>
    <submittedName>
        <fullName evidence="2">6017_t:CDS:1</fullName>
    </submittedName>
</protein>
<dbReference type="Proteomes" id="UP000789342">
    <property type="component" value="Unassembled WGS sequence"/>
</dbReference>
<accession>A0A9N8ZEC6</accession>
<reference evidence="2" key="1">
    <citation type="submission" date="2021-06" db="EMBL/GenBank/DDBJ databases">
        <authorList>
            <person name="Kallberg Y."/>
            <person name="Tangrot J."/>
            <person name="Rosling A."/>
        </authorList>
    </citation>
    <scope>NUCLEOTIDE SEQUENCE</scope>
    <source>
        <strain evidence="2">CL551</strain>
    </source>
</reference>
<name>A0A9N8ZEC6_9GLOM</name>
<feature type="region of interest" description="Disordered" evidence="1">
    <location>
        <begin position="266"/>
        <end position="287"/>
    </location>
</feature>
<sequence>MIKSSYNFGNHDEDIDIFISRFSAYLAGIDVNPVGVARDRAFGILRGCLSGSALDWFDRKILGKRWELHNILANHGQANIAGVQGRTMAQMNNTNSFRNPSIAHTYANVPANNAVTVGNSMVPAEAFIEDWRLAGGRPSDRPVNAVNAANNNPIIFDNIRIGQALYWLKNEYPTVLSEKRNLVFGSLAQGDDPLGVFYSKLRKYGKMLNHDEEQIKGQFLRGLSSDLEDDAERIGTEQPLEDLFTTLERIETRRLEKRLGLVSKIPQSGYKPSSKSREKDYYSSDTGMTEANVRNLVKSIMSEQSQPVSQTISSKSQDNQITLSQDDFKKIIVGLKGTIAKGQQTLKKPPGPGKQKADDLAVNRFLDSLTNNTGLPGEDYDYDPVEDLRLQLEQLDINQAKLA</sequence>
<evidence type="ECO:0000256" key="1">
    <source>
        <dbReference type="SAM" id="MobiDB-lite"/>
    </source>
</evidence>